<reference evidence="3 4" key="1">
    <citation type="journal article" date="2012" name="Stand. Genomic Sci.">
        <title>Complete genome sequence of Terriglobus saanensis type strain SP1PR4(T), an Acidobacteria from tundra soil.</title>
        <authorList>
            <person name="Rawat S.R."/>
            <person name="Mannisto M.K."/>
            <person name="Starovoytov V."/>
            <person name="Goodwin L."/>
            <person name="Nolan M."/>
            <person name="Hauser L."/>
            <person name="Land M."/>
            <person name="Davenport K.W."/>
            <person name="Woyke T."/>
            <person name="Haggblom M.M."/>
        </authorList>
    </citation>
    <scope>NUCLEOTIDE SEQUENCE</scope>
    <source>
        <strain evidence="4">ATCC BAA-1853 / DSM 23119 / SP1PR4</strain>
    </source>
</reference>
<dbReference type="KEGG" id="tsa:AciPR4_4243"/>
<dbReference type="Proteomes" id="UP000006844">
    <property type="component" value="Chromosome"/>
</dbReference>
<sequence length="90" mass="9897">MSGPTEHLHSHTATSAAAPPDAPRKMQLSIWFFVGALCLVYGLVLIPVGIYQLSHPPNVVLPELHVTLWWGIGMTIFGAFYAIRFRPGKV</sequence>
<keyword evidence="2" id="KW-1133">Transmembrane helix</keyword>
<evidence type="ECO:0000313" key="3">
    <source>
        <dbReference type="EMBL" id="ADV84986.1"/>
    </source>
</evidence>
<name>E8V695_TERSS</name>
<feature type="region of interest" description="Disordered" evidence="1">
    <location>
        <begin position="1"/>
        <end position="21"/>
    </location>
</feature>
<dbReference type="HOGENOM" id="CLU_2439761_0_0_0"/>
<keyword evidence="4" id="KW-1185">Reference proteome</keyword>
<dbReference type="AlphaFoldDB" id="E8V695"/>
<feature type="transmembrane region" description="Helical" evidence="2">
    <location>
        <begin position="66"/>
        <end position="83"/>
    </location>
</feature>
<keyword evidence="2" id="KW-0812">Transmembrane</keyword>
<evidence type="ECO:0000313" key="4">
    <source>
        <dbReference type="Proteomes" id="UP000006844"/>
    </source>
</evidence>
<dbReference type="EMBL" id="CP002467">
    <property type="protein sequence ID" value="ADV84986.1"/>
    <property type="molecule type" value="Genomic_DNA"/>
</dbReference>
<dbReference type="RefSeq" id="WP_013570716.1">
    <property type="nucleotide sequence ID" value="NC_014963.1"/>
</dbReference>
<proteinExistence type="predicted"/>
<dbReference type="eggNOG" id="ENOG5033FY2">
    <property type="taxonomic scope" value="Bacteria"/>
</dbReference>
<evidence type="ECO:0000256" key="1">
    <source>
        <dbReference type="SAM" id="MobiDB-lite"/>
    </source>
</evidence>
<accession>E8V695</accession>
<gene>
    <name evidence="3" type="ordered locus">AciPR4_4243</name>
</gene>
<protein>
    <submittedName>
        <fullName evidence="3">Uncharacterized protein</fullName>
    </submittedName>
</protein>
<organism evidence="3 4">
    <name type="scientific">Terriglobus saanensis (strain ATCC BAA-1853 / DSM 23119 / SP1PR4)</name>
    <dbReference type="NCBI Taxonomy" id="401053"/>
    <lineage>
        <taxon>Bacteria</taxon>
        <taxon>Pseudomonadati</taxon>
        <taxon>Acidobacteriota</taxon>
        <taxon>Terriglobia</taxon>
        <taxon>Terriglobales</taxon>
        <taxon>Acidobacteriaceae</taxon>
        <taxon>Terriglobus</taxon>
    </lineage>
</organism>
<evidence type="ECO:0000256" key="2">
    <source>
        <dbReference type="SAM" id="Phobius"/>
    </source>
</evidence>
<dbReference type="STRING" id="401053.AciPR4_4243"/>
<keyword evidence="2" id="KW-0472">Membrane</keyword>
<feature type="transmembrane region" description="Helical" evidence="2">
    <location>
        <begin position="30"/>
        <end position="54"/>
    </location>
</feature>